<dbReference type="RefSeq" id="WP_219052080.1">
    <property type="nucleotide sequence ID" value="NZ_JAHWDP010000002.1"/>
</dbReference>
<gene>
    <name evidence="2" type="ORF">KXJ69_06060</name>
</gene>
<dbReference type="EMBL" id="JAHWDP010000002">
    <property type="protein sequence ID" value="MBW2937662.1"/>
    <property type="molecule type" value="Genomic_DNA"/>
</dbReference>
<organism evidence="2 3">
    <name type="scientific">Halomarinibacterium sedimenti</name>
    <dbReference type="NCBI Taxonomy" id="2857106"/>
    <lineage>
        <taxon>Bacteria</taxon>
        <taxon>Pseudomonadati</taxon>
        <taxon>Bacteroidota</taxon>
        <taxon>Flavobacteriia</taxon>
        <taxon>Flavobacteriales</taxon>
        <taxon>Flavobacteriaceae</taxon>
        <taxon>Halomarinibacterium</taxon>
    </lineage>
</organism>
<evidence type="ECO:0000256" key="1">
    <source>
        <dbReference type="SAM" id="SignalP"/>
    </source>
</evidence>
<keyword evidence="2" id="KW-0378">Hydrolase</keyword>
<dbReference type="AlphaFoldDB" id="A0A9X1FPV4"/>
<evidence type="ECO:0000313" key="2">
    <source>
        <dbReference type="EMBL" id="MBW2937662.1"/>
    </source>
</evidence>
<feature type="chain" id="PRO_5040743535" evidence="1">
    <location>
        <begin position="19"/>
        <end position="385"/>
    </location>
</feature>
<keyword evidence="3" id="KW-1185">Reference proteome</keyword>
<dbReference type="GO" id="GO:0016787">
    <property type="term" value="F:hydrolase activity"/>
    <property type="evidence" value="ECO:0007669"/>
    <property type="project" value="UniProtKB-KW"/>
</dbReference>
<reference evidence="2" key="1">
    <citation type="submission" date="2021-07" db="EMBL/GenBank/DDBJ databases">
        <title>Aureisphaera sp. CAU 1614 isolated from sea sediment.</title>
        <authorList>
            <person name="Kim W."/>
        </authorList>
    </citation>
    <scope>NUCLEOTIDE SEQUENCE</scope>
    <source>
        <strain evidence="2">CAU 1614</strain>
    </source>
</reference>
<comment type="caution">
    <text evidence="2">The sequence shown here is derived from an EMBL/GenBank/DDBJ whole genome shotgun (WGS) entry which is preliminary data.</text>
</comment>
<dbReference type="Proteomes" id="UP001138686">
    <property type="component" value="Unassembled WGS sequence"/>
</dbReference>
<keyword evidence="1" id="KW-0732">Signal</keyword>
<accession>A0A9X1FPV4</accession>
<sequence length="385" mass="44590">MRALLSIILGLTCLNALGQNSFYELIELGTFKVGYFDSIIFNEDENYQQYGYAGAAPLFVQIWYPLQESIPLEYLSYGDFRKREVPEELKEVYDNLTREIDNSFISYNISEQFETYEPLNYNGYTYEQVLDTLKKTGTKSIRHPLTTTTEFPVMLYHHGGQGLPDENYIMAEYFASRGYIFISANYHLPFEGMVYGASFGVSDITSFPKKVTAFAKGLTTNNNLFFIGHSWGAQVGFTYLFDKNWASGFVSLETTIEFKTDSIEIKQKWPEVYKVINTDKRKYPIPVMLIANTAQNEKFSFFEPLGTKDVYHVATKNPFGHESYTSAYLMRILYNTTFPQPDSSIMKSQLILYNEHLKLIECFFNSVKEKKPLKCKNLINHFYFN</sequence>
<evidence type="ECO:0000313" key="3">
    <source>
        <dbReference type="Proteomes" id="UP001138686"/>
    </source>
</evidence>
<proteinExistence type="predicted"/>
<protein>
    <submittedName>
        <fullName evidence="2">Alpha/beta hydrolase</fullName>
    </submittedName>
</protein>
<feature type="signal peptide" evidence="1">
    <location>
        <begin position="1"/>
        <end position="18"/>
    </location>
</feature>
<name>A0A9X1FPV4_9FLAO</name>